<protein>
    <submittedName>
        <fullName evidence="6">Creatininase family protein</fullName>
    </submittedName>
</protein>
<keyword evidence="7" id="KW-1185">Reference proteome</keyword>
<name>A0A6H9WQC2_9MICO</name>
<dbReference type="GO" id="GO:0016811">
    <property type="term" value="F:hydrolase activity, acting on carbon-nitrogen (but not peptide) bonds, in linear amides"/>
    <property type="evidence" value="ECO:0007669"/>
    <property type="project" value="TreeGrafter"/>
</dbReference>
<dbReference type="SUPFAM" id="SSF102215">
    <property type="entry name" value="Creatininase"/>
    <property type="match status" value="1"/>
</dbReference>
<comment type="similarity">
    <text evidence="5">Belongs to the creatininase superfamily.</text>
</comment>
<organism evidence="6 7">
    <name type="scientific">Pseudoclavibacter endophyticus</name>
    <dbReference type="NCBI Taxonomy" id="1778590"/>
    <lineage>
        <taxon>Bacteria</taxon>
        <taxon>Bacillati</taxon>
        <taxon>Actinomycetota</taxon>
        <taxon>Actinomycetes</taxon>
        <taxon>Micrococcales</taxon>
        <taxon>Microbacteriaceae</taxon>
        <taxon>Pseudoclavibacter</taxon>
    </lineage>
</organism>
<sequence>MIDHGAASAWRRWEDLRRHEVRDVGADALVIVPVGAVEQHGPHLPTGTDIALVSTVTERALELAAPESPRPFVLASFLRIGCSAHHLPFGGTISLSAPVMIGVLVDAISSMSASGVRRVVLVNGHGGNTGVCHAAAAELASRHGMTVAALDYWEFAHPAPDVPIPGHAGKFETSLMLTFAETVAPRHETRSGDQSPQPGRGVYGPEIWAGIDGYTDQPAAATEELGRSLLDQVSRGLADRLRELAGEMP</sequence>
<evidence type="ECO:0000313" key="6">
    <source>
        <dbReference type="EMBL" id="KAB1648225.1"/>
    </source>
</evidence>
<evidence type="ECO:0000256" key="2">
    <source>
        <dbReference type="ARBA" id="ARBA00022723"/>
    </source>
</evidence>
<dbReference type="PANTHER" id="PTHR35005:SF1">
    <property type="entry name" value="2-AMINO-5-FORMYLAMINO-6-RIBOSYLAMINOPYRIMIDIN-4(3H)-ONE 5'-MONOPHOSPHATE DEFORMYLASE"/>
    <property type="match status" value="1"/>
</dbReference>
<evidence type="ECO:0000256" key="1">
    <source>
        <dbReference type="ARBA" id="ARBA00001947"/>
    </source>
</evidence>
<dbReference type="GO" id="GO:0046872">
    <property type="term" value="F:metal ion binding"/>
    <property type="evidence" value="ECO:0007669"/>
    <property type="project" value="UniProtKB-KW"/>
</dbReference>
<dbReference type="PANTHER" id="PTHR35005">
    <property type="entry name" value="3-DEHYDRO-SCYLLO-INOSOSE HYDROLASE"/>
    <property type="match status" value="1"/>
</dbReference>
<dbReference type="InterPro" id="IPR003785">
    <property type="entry name" value="Creatininase/forma_Hydrolase"/>
</dbReference>
<keyword evidence="2" id="KW-0479">Metal-binding</keyword>
<evidence type="ECO:0000256" key="4">
    <source>
        <dbReference type="ARBA" id="ARBA00022833"/>
    </source>
</evidence>
<dbReference type="AlphaFoldDB" id="A0A6H9WQC2"/>
<accession>A0A6H9WQC2</accession>
<comment type="caution">
    <text evidence="6">The sequence shown here is derived from an EMBL/GenBank/DDBJ whole genome shotgun (WGS) entry which is preliminary data.</text>
</comment>
<dbReference type="InterPro" id="IPR024087">
    <property type="entry name" value="Creatininase-like_sf"/>
</dbReference>
<comment type="cofactor">
    <cofactor evidence="1">
        <name>Zn(2+)</name>
        <dbReference type="ChEBI" id="CHEBI:29105"/>
    </cofactor>
</comment>
<dbReference type="OrthoDB" id="9801445at2"/>
<keyword evidence="3" id="KW-0378">Hydrolase</keyword>
<keyword evidence="4" id="KW-0862">Zinc</keyword>
<dbReference type="RefSeq" id="WP_158029420.1">
    <property type="nucleotide sequence ID" value="NZ_BMHG01000001.1"/>
</dbReference>
<evidence type="ECO:0000256" key="5">
    <source>
        <dbReference type="ARBA" id="ARBA00024029"/>
    </source>
</evidence>
<dbReference type="Proteomes" id="UP000431744">
    <property type="component" value="Unassembled WGS sequence"/>
</dbReference>
<reference evidence="6 7" key="1">
    <citation type="submission" date="2019-09" db="EMBL/GenBank/DDBJ databases">
        <title>Phylogeny of genus Pseudoclavibacter and closely related genus.</title>
        <authorList>
            <person name="Li Y."/>
        </authorList>
    </citation>
    <scope>NUCLEOTIDE SEQUENCE [LARGE SCALE GENOMIC DNA]</scope>
    <source>
        <strain evidence="6 7">EGI 60007</strain>
    </source>
</reference>
<evidence type="ECO:0000313" key="7">
    <source>
        <dbReference type="Proteomes" id="UP000431744"/>
    </source>
</evidence>
<dbReference type="Gene3D" id="3.40.50.10310">
    <property type="entry name" value="Creatininase"/>
    <property type="match status" value="1"/>
</dbReference>
<evidence type="ECO:0000256" key="3">
    <source>
        <dbReference type="ARBA" id="ARBA00022801"/>
    </source>
</evidence>
<dbReference type="GO" id="GO:0009231">
    <property type="term" value="P:riboflavin biosynthetic process"/>
    <property type="evidence" value="ECO:0007669"/>
    <property type="project" value="TreeGrafter"/>
</dbReference>
<dbReference type="EMBL" id="WBJY01000002">
    <property type="protein sequence ID" value="KAB1648225.1"/>
    <property type="molecule type" value="Genomic_DNA"/>
</dbReference>
<gene>
    <name evidence="6" type="ORF">F8O04_10960</name>
</gene>
<proteinExistence type="inferred from homology"/>
<dbReference type="Pfam" id="PF02633">
    <property type="entry name" value="Creatininase"/>
    <property type="match status" value="1"/>
</dbReference>